<comment type="cofactor">
    <cofactor evidence="1">
        <name>Mn(2+)</name>
        <dbReference type="ChEBI" id="CHEBI:29035"/>
    </cofactor>
</comment>
<dbReference type="Gene3D" id="3.90.230.10">
    <property type="entry name" value="Creatinase/methionine aminopeptidase superfamily"/>
    <property type="match status" value="1"/>
</dbReference>
<evidence type="ECO:0000259" key="4">
    <source>
        <dbReference type="Pfam" id="PF00557"/>
    </source>
</evidence>
<evidence type="ECO:0000256" key="3">
    <source>
        <dbReference type="ARBA" id="ARBA00023211"/>
    </source>
</evidence>
<evidence type="ECO:0000256" key="2">
    <source>
        <dbReference type="ARBA" id="ARBA00008766"/>
    </source>
</evidence>
<dbReference type="InterPro" id="IPR000994">
    <property type="entry name" value="Pept_M24"/>
</dbReference>
<evidence type="ECO:0000256" key="1">
    <source>
        <dbReference type="ARBA" id="ARBA00001936"/>
    </source>
</evidence>
<feature type="domain" description="Creatinase N-terminal" evidence="5">
    <location>
        <begin position="4"/>
        <end position="135"/>
    </location>
</feature>
<reference evidence="6" key="2">
    <citation type="journal article" date="2021" name="J Anim Sci Technol">
        <title>Complete genome sequence of Paenibacillus konkukensis sp. nov. SK3146 as a potential probiotic strain.</title>
        <authorList>
            <person name="Jung H.I."/>
            <person name="Park S."/>
            <person name="Niu K.M."/>
            <person name="Lee S.W."/>
            <person name="Kothari D."/>
            <person name="Yi K.J."/>
            <person name="Kim S.K."/>
        </authorList>
    </citation>
    <scope>NUCLEOTIDE SEQUENCE</scope>
    <source>
        <strain evidence="6">SK3146</strain>
    </source>
</reference>
<keyword evidence="7" id="KW-1185">Reference proteome</keyword>
<dbReference type="GO" id="GO:0016787">
    <property type="term" value="F:hydrolase activity"/>
    <property type="evidence" value="ECO:0007669"/>
    <property type="project" value="UniProtKB-KW"/>
</dbReference>
<feature type="domain" description="Peptidase M24" evidence="4">
    <location>
        <begin position="144"/>
        <end position="346"/>
    </location>
</feature>
<keyword evidence="6" id="KW-0378">Hydrolase</keyword>
<protein>
    <submittedName>
        <fullName evidence="6">Peptidase</fullName>
        <ecNumber evidence="6">3.4.-.-</ecNumber>
    </submittedName>
</protein>
<dbReference type="RefSeq" id="WP_249866287.1">
    <property type="nucleotide sequence ID" value="NZ_CP027059.1"/>
</dbReference>
<reference evidence="6" key="1">
    <citation type="submission" date="2018-02" db="EMBL/GenBank/DDBJ databases">
        <authorList>
            <person name="Kim S.-K."/>
            <person name="Jung H.-I."/>
            <person name="Lee S.-W."/>
        </authorList>
    </citation>
    <scope>NUCLEOTIDE SEQUENCE</scope>
    <source>
        <strain evidence="6">SK3146</strain>
    </source>
</reference>
<keyword evidence="3" id="KW-0464">Manganese</keyword>
<evidence type="ECO:0000313" key="6">
    <source>
        <dbReference type="EMBL" id="UQZ83472.1"/>
    </source>
</evidence>
<sequence length="364" mass="40189">MKERIGKLYTLMQEESLDVIFITLPKLVYYFTGFYTDPHERFMALVCPSGEEPFLMVPILDYEKAARASSVQRIISHEDTDNPYEVLRRHASGKTMNRIGIQAEHLNVRRYRGLMEATGARQAVELDDAIAGFRVLKSEPEIAAIERAIGCIEEAVKETVALVKPGVTEIELVAELEYRMKRLGAQGPSFDTMVLTGEKTGLPHGAPGTDPVKEGQLLLIDAGVFVDGYASDLTRTFAVGDVGERCREIYDIVLKANEHMIQAVRPGVTFGSLDRAARSVIESHGYGEYFITRAGHGFGLEIHEYPSIHGNNPDVLREGMVFTAEPGIYITGLGGVRIEDNVLVTQDGARVLTSYPKELTVIGV</sequence>
<dbReference type="InterPro" id="IPR050659">
    <property type="entry name" value="Peptidase_M24B"/>
</dbReference>
<dbReference type="Pfam" id="PF01321">
    <property type="entry name" value="Creatinase_N"/>
    <property type="match status" value="1"/>
</dbReference>
<dbReference type="InterPro" id="IPR036005">
    <property type="entry name" value="Creatinase/aminopeptidase-like"/>
</dbReference>
<proteinExistence type="inferred from homology"/>
<evidence type="ECO:0000313" key="7">
    <source>
        <dbReference type="Proteomes" id="UP001057134"/>
    </source>
</evidence>
<dbReference type="EMBL" id="CP027059">
    <property type="protein sequence ID" value="UQZ83472.1"/>
    <property type="molecule type" value="Genomic_DNA"/>
</dbReference>
<dbReference type="SUPFAM" id="SSF53092">
    <property type="entry name" value="Creatinase/prolidase N-terminal domain"/>
    <property type="match status" value="1"/>
</dbReference>
<organism evidence="6 7">
    <name type="scientific">Paenibacillus konkukensis</name>
    <dbReference type="NCBI Taxonomy" id="2020716"/>
    <lineage>
        <taxon>Bacteria</taxon>
        <taxon>Bacillati</taxon>
        <taxon>Bacillota</taxon>
        <taxon>Bacilli</taxon>
        <taxon>Bacillales</taxon>
        <taxon>Paenibacillaceae</taxon>
        <taxon>Paenibacillus</taxon>
    </lineage>
</organism>
<accession>A0ABY4RLW0</accession>
<name>A0ABY4RLW0_9BACL</name>
<evidence type="ECO:0000259" key="5">
    <source>
        <dbReference type="Pfam" id="PF01321"/>
    </source>
</evidence>
<gene>
    <name evidence="6" type="ORF">SK3146_02659</name>
</gene>
<comment type="similarity">
    <text evidence="2">Belongs to the peptidase M24B family.</text>
</comment>
<dbReference type="Gene3D" id="3.40.350.10">
    <property type="entry name" value="Creatinase/prolidase N-terminal domain"/>
    <property type="match status" value="1"/>
</dbReference>
<dbReference type="InterPro" id="IPR000587">
    <property type="entry name" value="Creatinase_N"/>
</dbReference>
<dbReference type="EC" id="3.4.-.-" evidence="6"/>
<dbReference type="PANTHER" id="PTHR46112">
    <property type="entry name" value="AMINOPEPTIDASE"/>
    <property type="match status" value="1"/>
</dbReference>
<dbReference type="PANTHER" id="PTHR46112:SF10">
    <property type="entry name" value="DIPEPTIDASE YKVY-RELATED"/>
    <property type="match status" value="1"/>
</dbReference>
<dbReference type="Pfam" id="PF00557">
    <property type="entry name" value="Peptidase_M24"/>
    <property type="match status" value="1"/>
</dbReference>
<dbReference type="Proteomes" id="UP001057134">
    <property type="component" value="Chromosome"/>
</dbReference>
<dbReference type="CDD" id="cd01092">
    <property type="entry name" value="APP-like"/>
    <property type="match status" value="1"/>
</dbReference>
<dbReference type="InterPro" id="IPR029149">
    <property type="entry name" value="Creatin/AminoP/Spt16_N"/>
</dbReference>
<dbReference type="SUPFAM" id="SSF55920">
    <property type="entry name" value="Creatinase/aminopeptidase"/>
    <property type="match status" value="1"/>
</dbReference>